<name>K0T4T6_THAOC</name>
<keyword evidence="2" id="KW-1185">Reference proteome</keyword>
<dbReference type="OMA" id="FYVGHSY"/>
<evidence type="ECO:0000313" key="1">
    <source>
        <dbReference type="EMBL" id="EJK73713.1"/>
    </source>
</evidence>
<accession>K0T4T6</accession>
<sequence>MGEIKFDQILRESGFSQSAIDEVKAGKLHNGGNLDASSEKELSVKLAFHIKAAKIDNVKTLFLDSPAKKEYDPTVDSIGMIATDGGDGCLSDFDGLKLSNSSVMDKLYKKAAPGSDLNLSKVEIAKFKGLKSHEDIETCLKSVLLARFRSYKKSGLAGMAPYARSKKDFSVSDEVKRMVEAGKLLHKHAPRFQKLLLEYPNSAPSDMEESFFWVNSTIDEKPTIALVHRMGVRMAENFTRAAKVVSSAAAELETLKIKD</sequence>
<protein>
    <submittedName>
        <fullName evidence="1">Uncharacterized protein</fullName>
    </submittedName>
</protein>
<dbReference type="OrthoDB" id="41908at2759"/>
<dbReference type="AlphaFoldDB" id="K0T4T6"/>
<dbReference type="Proteomes" id="UP000266841">
    <property type="component" value="Unassembled WGS sequence"/>
</dbReference>
<dbReference type="EMBL" id="AGNL01004262">
    <property type="protein sequence ID" value="EJK73713.1"/>
    <property type="molecule type" value="Genomic_DNA"/>
</dbReference>
<dbReference type="eggNOG" id="ENOG502T4ED">
    <property type="taxonomic scope" value="Eukaryota"/>
</dbReference>
<organism evidence="1 2">
    <name type="scientific">Thalassiosira oceanica</name>
    <name type="common">Marine diatom</name>
    <dbReference type="NCBI Taxonomy" id="159749"/>
    <lineage>
        <taxon>Eukaryota</taxon>
        <taxon>Sar</taxon>
        <taxon>Stramenopiles</taxon>
        <taxon>Ochrophyta</taxon>
        <taxon>Bacillariophyta</taxon>
        <taxon>Coscinodiscophyceae</taxon>
        <taxon>Thalassiosirophycidae</taxon>
        <taxon>Thalassiosirales</taxon>
        <taxon>Thalassiosiraceae</taxon>
        <taxon>Thalassiosira</taxon>
    </lineage>
</organism>
<evidence type="ECO:0000313" key="2">
    <source>
        <dbReference type="Proteomes" id="UP000266841"/>
    </source>
</evidence>
<comment type="caution">
    <text evidence="1">The sequence shown here is derived from an EMBL/GenBank/DDBJ whole genome shotgun (WGS) entry which is preliminary data.</text>
</comment>
<proteinExistence type="predicted"/>
<gene>
    <name evidence="1" type="ORF">THAOC_04647</name>
</gene>
<reference evidence="1 2" key="1">
    <citation type="journal article" date="2012" name="Genome Biol.">
        <title>Genome and low-iron response of an oceanic diatom adapted to chronic iron limitation.</title>
        <authorList>
            <person name="Lommer M."/>
            <person name="Specht M."/>
            <person name="Roy A.S."/>
            <person name="Kraemer L."/>
            <person name="Andreson R."/>
            <person name="Gutowska M.A."/>
            <person name="Wolf J."/>
            <person name="Bergner S.V."/>
            <person name="Schilhabel M.B."/>
            <person name="Klostermeier U.C."/>
            <person name="Beiko R.G."/>
            <person name="Rosenstiel P."/>
            <person name="Hippler M."/>
            <person name="Laroche J."/>
        </authorList>
    </citation>
    <scope>NUCLEOTIDE SEQUENCE [LARGE SCALE GENOMIC DNA]</scope>
    <source>
        <strain evidence="1 2">CCMP1005</strain>
    </source>
</reference>